<dbReference type="GO" id="GO:0005385">
    <property type="term" value="F:zinc ion transmembrane transporter activity"/>
    <property type="evidence" value="ECO:0007669"/>
    <property type="project" value="TreeGrafter"/>
</dbReference>
<name>B1I106_DESAP</name>
<evidence type="ECO:0000313" key="7">
    <source>
        <dbReference type="Proteomes" id="UP000008544"/>
    </source>
</evidence>
<sequence>MAYWISALAGACTLLGALLVLTLGEPRRPTLAAVLGLAAGIMVGVTVLDLIPAALKFGRSETVFLGVLFGILVLALLDNTLAAVVGPSRSGFFKTGLLVGLGIGLHDLPEGMALSAGFTGATNLGLFLALAIGLHNIPEGMATAVPLRAAGASPRFIILAVTALSLVTPLGTLIGFGLVQVSALALGLLSASAAGAMLYISLFELTPRAFSLDWKPALTGTASGAALVWCAGLLF</sequence>
<feature type="transmembrane region" description="Helical" evidence="5">
    <location>
        <begin position="32"/>
        <end position="51"/>
    </location>
</feature>
<dbReference type="Pfam" id="PF02535">
    <property type="entry name" value="Zip"/>
    <property type="match status" value="1"/>
</dbReference>
<dbReference type="HOGENOM" id="CLU_015114_1_3_9"/>
<dbReference type="EMBL" id="CP000860">
    <property type="protein sequence ID" value="ACA58625.1"/>
    <property type="molecule type" value="Genomic_DNA"/>
</dbReference>
<dbReference type="AlphaFoldDB" id="B1I106"/>
<dbReference type="RefSeq" id="WP_012301219.1">
    <property type="nucleotide sequence ID" value="NC_010424.1"/>
</dbReference>
<feature type="transmembrane region" description="Helical" evidence="5">
    <location>
        <begin position="184"/>
        <end position="205"/>
    </location>
</feature>
<feature type="transmembrane region" description="Helical" evidence="5">
    <location>
        <begin position="112"/>
        <end position="135"/>
    </location>
</feature>
<accession>B1I106</accession>
<evidence type="ECO:0000256" key="5">
    <source>
        <dbReference type="SAM" id="Phobius"/>
    </source>
</evidence>
<dbReference type="InterPro" id="IPR003689">
    <property type="entry name" value="ZIP"/>
</dbReference>
<feature type="transmembrane region" description="Helical" evidence="5">
    <location>
        <begin position="156"/>
        <end position="178"/>
    </location>
</feature>
<keyword evidence="7" id="KW-1185">Reference proteome</keyword>
<reference evidence="7" key="1">
    <citation type="submission" date="2007-10" db="EMBL/GenBank/DDBJ databases">
        <title>Complete sequence of chromosome of Desulforudis audaxviator MP104C.</title>
        <authorList>
            <person name="Copeland A."/>
            <person name="Lucas S."/>
            <person name="Lapidus A."/>
            <person name="Barry K."/>
            <person name="Glavina del Rio T."/>
            <person name="Dalin E."/>
            <person name="Tice H."/>
            <person name="Bruce D."/>
            <person name="Pitluck S."/>
            <person name="Lowry S.R."/>
            <person name="Larimer F."/>
            <person name="Land M.L."/>
            <person name="Hauser L."/>
            <person name="Kyrpides N."/>
            <person name="Ivanova N.N."/>
            <person name="Richardson P."/>
        </authorList>
    </citation>
    <scope>NUCLEOTIDE SEQUENCE [LARGE SCALE GENOMIC DNA]</scope>
    <source>
        <strain evidence="7">MP104C</strain>
    </source>
</reference>
<dbReference type="eggNOG" id="COG0428">
    <property type="taxonomic scope" value="Bacteria"/>
</dbReference>
<evidence type="ECO:0000256" key="2">
    <source>
        <dbReference type="ARBA" id="ARBA00022692"/>
    </source>
</evidence>
<organism evidence="6 7">
    <name type="scientific">Desulforudis audaxviator (strain MP104C)</name>
    <dbReference type="NCBI Taxonomy" id="477974"/>
    <lineage>
        <taxon>Bacteria</taxon>
        <taxon>Bacillati</taxon>
        <taxon>Bacillota</taxon>
        <taxon>Clostridia</taxon>
        <taxon>Thermoanaerobacterales</taxon>
        <taxon>Candidatus Desulforudaceae</taxon>
        <taxon>Candidatus Desulforudis</taxon>
    </lineage>
</organism>
<evidence type="ECO:0000313" key="6">
    <source>
        <dbReference type="EMBL" id="ACA58625.1"/>
    </source>
</evidence>
<dbReference type="OrthoDB" id="9787346at2"/>
<keyword evidence="3 5" id="KW-1133">Transmembrane helix</keyword>
<dbReference type="Proteomes" id="UP000008544">
    <property type="component" value="Chromosome"/>
</dbReference>
<dbReference type="PANTHER" id="PTHR11040">
    <property type="entry name" value="ZINC/IRON TRANSPORTER"/>
    <property type="match status" value="1"/>
</dbReference>
<evidence type="ECO:0000256" key="3">
    <source>
        <dbReference type="ARBA" id="ARBA00022989"/>
    </source>
</evidence>
<dbReference type="STRING" id="477974.Daud_0057"/>
<evidence type="ECO:0000256" key="1">
    <source>
        <dbReference type="ARBA" id="ARBA00004141"/>
    </source>
</evidence>
<comment type="subcellular location">
    <subcellularLocation>
        <location evidence="1">Membrane</location>
        <topology evidence="1">Multi-pass membrane protein</topology>
    </subcellularLocation>
</comment>
<keyword evidence="2 5" id="KW-0812">Transmembrane</keyword>
<proteinExistence type="predicted"/>
<evidence type="ECO:0000256" key="4">
    <source>
        <dbReference type="ARBA" id="ARBA00023136"/>
    </source>
</evidence>
<keyword evidence="4 5" id="KW-0472">Membrane</keyword>
<dbReference type="KEGG" id="dau:Daud_0057"/>
<gene>
    <name evidence="6" type="ordered locus">Daud_0057</name>
</gene>
<dbReference type="GO" id="GO:0016020">
    <property type="term" value="C:membrane"/>
    <property type="evidence" value="ECO:0007669"/>
    <property type="project" value="UniProtKB-SubCell"/>
</dbReference>
<dbReference type="PANTHER" id="PTHR11040:SF205">
    <property type="entry name" value="ZINC TRANSPORTER ZUPT"/>
    <property type="match status" value="1"/>
</dbReference>
<feature type="transmembrane region" description="Helical" evidence="5">
    <location>
        <begin position="63"/>
        <end position="85"/>
    </location>
</feature>
<protein>
    <submittedName>
        <fullName evidence="6">Zinc/iron permease</fullName>
    </submittedName>
</protein>
<reference evidence="6 7" key="2">
    <citation type="journal article" date="2008" name="Science">
        <title>Environmental genomics reveals a single-species ecosystem deep within Earth.</title>
        <authorList>
            <person name="Chivian D."/>
            <person name="Brodie E.L."/>
            <person name="Alm E.J."/>
            <person name="Culley D.E."/>
            <person name="Dehal P.S."/>
            <person name="Desantis T.Z."/>
            <person name="Gihring T.M."/>
            <person name="Lapidus A."/>
            <person name="Lin L.H."/>
            <person name="Lowry S.R."/>
            <person name="Moser D.P."/>
            <person name="Richardson P.M."/>
            <person name="Southam G."/>
            <person name="Wanger G."/>
            <person name="Pratt L.M."/>
            <person name="Andersen G.L."/>
            <person name="Hazen T.C."/>
            <person name="Brockman F.J."/>
            <person name="Arkin A.P."/>
            <person name="Onstott T.C."/>
        </authorList>
    </citation>
    <scope>NUCLEOTIDE SEQUENCE [LARGE SCALE GENOMIC DNA]</scope>
    <source>
        <strain evidence="6 7">MP104C</strain>
    </source>
</reference>